<dbReference type="EMBL" id="CCDI010000001">
    <property type="protein sequence ID" value="CDQ22551.1"/>
    <property type="molecule type" value="Genomic_DNA"/>
</dbReference>
<evidence type="ECO:0000313" key="1">
    <source>
        <dbReference type="EMBL" id="CDQ22551.1"/>
    </source>
</evidence>
<accession>A0A059NXP5</accession>
<name>A0A059NXP5_9BACI</name>
<dbReference type="GO" id="GO:0003677">
    <property type="term" value="F:DNA binding"/>
    <property type="evidence" value="ECO:0007669"/>
    <property type="project" value="InterPro"/>
</dbReference>
<dbReference type="InterPro" id="IPR010982">
    <property type="entry name" value="Lambda_DNA-bd_dom_sf"/>
</dbReference>
<evidence type="ECO:0000313" key="2">
    <source>
        <dbReference type="Proteomes" id="UP000028868"/>
    </source>
</evidence>
<comment type="caution">
    <text evidence="1">The sequence shown here is derived from an EMBL/GenBank/DDBJ whole genome shotgun (WGS) entry which is preliminary data.</text>
</comment>
<dbReference type="Gene3D" id="1.10.260.40">
    <property type="entry name" value="lambda repressor-like DNA-binding domains"/>
    <property type="match status" value="1"/>
</dbReference>
<sequence length="80" mass="9075">MEVLIVSKKVKSNLGEIIESKGIMKSWIAKQTGATKSQVTRWCNNKDGAAESTPSVYYILQLEKLLDTPVRKMFEIIEEE</sequence>
<reference evidence="1 2" key="2">
    <citation type="submission" date="2014-05" db="EMBL/GenBank/DDBJ databases">
        <title>Draft genome sequence of Halobacillus karajensis HK-03.</title>
        <authorList>
            <person name="Khelaifia S."/>
            <person name="Croce O."/>
            <person name="Lagier J.C."/>
            <person name="Raoult D."/>
        </authorList>
    </citation>
    <scope>NUCLEOTIDE SEQUENCE [LARGE SCALE GENOMIC DNA]</scope>
    <source>
        <strain evidence="1 2">HD-03</strain>
    </source>
</reference>
<gene>
    <name evidence="1" type="ORF">BN983_00764</name>
</gene>
<keyword evidence="2" id="KW-1185">Reference proteome</keyword>
<evidence type="ECO:0008006" key="3">
    <source>
        <dbReference type="Google" id="ProtNLM"/>
    </source>
</evidence>
<reference evidence="2" key="1">
    <citation type="submission" date="2014-03" db="EMBL/GenBank/DDBJ databases">
        <authorList>
            <person name="Urmite Genomes U."/>
        </authorList>
    </citation>
    <scope>NUCLEOTIDE SEQUENCE [LARGE SCALE GENOMIC DNA]</scope>
    <source>
        <strain evidence="2">HD-03</strain>
    </source>
</reference>
<protein>
    <recommendedName>
        <fullName evidence="3">XRE family transcriptional regulator</fullName>
    </recommendedName>
</protein>
<proteinExistence type="predicted"/>
<dbReference type="AlphaFoldDB" id="A0A059NXP5"/>
<dbReference type="Proteomes" id="UP000028868">
    <property type="component" value="Unassembled WGS sequence"/>
</dbReference>
<organism evidence="1 2">
    <name type="scientific">Halobacillus karajensis</name>
    <dbReference type="NCBI Taxonomy" id="195088"/>
    <lineage>
        <taxon>Bacteria</taxon>
        <taxon>Bacillati</taxon>
        <taxon>Bacillota</taxon>
        <taxon>Bacilli</taxon>
        <taxon>Bacillales</taxon>
        <taxon>Bacillaceae</taxon>
        <taxon>Halobacillus</taxon>
    </lineage>
</organism>